<evidence type="ECO:0000313" key="6">
    <source>
        <dbReference type="EMBL" id="OXU24576.1"/>
    </source>
</evidence>
<dbReference type="Pfam" id="PF04430">
    <property type="entry name" value="DUF498"/>
    <property type="match status" value="1"/>
</dbReference>
<evidence type="ECO:0000256" key="5">
    <source>
        <dbReference type="SAM" id="MobiDB-lite"/>
    </source>
</evidence>
<dbReference type="GO" id="GO:0032981">
    <property type="term" value="P:mitochondrial respiratory chain complex I assembly"/>
    <property type="evidence" value="ECO:0007669"/>
    <property type="project" value="InterPro"/>
</dbReference>
<dbReference type="AlphaFoldDB" id="A0A232F1C2"/>
<dbReference type="CDD" id="cd05125">
    <property type="entry name" value="Mth938_2P1-like"/>
    <property type="match status" value="1"/>
</dbReference>
<dbReference type="PANTHER" id="PTHR21192">
    <property type="entry name" value="NUCLEAR PROTEIN E3-3"/>
    <property type="match status" value="1"/>
</dbReference>
<keyword evidence="3" id="KW-0496">Mitochondrion</keyword>
<dbReference type="PANTHER" id="PTHR21192:SF2">
    <property type="entry name" value="NADH DEHYDROGENASE [UBIQUINONE] 1 ALPHA SUBCOMPLEX ASSEMBLY FACTOR 3"/>
    <property type="match status" value="1"/>
</dbReference>
<evidence type="ECO:0000256" key="1">
    <source>
        <dbReference type="ARBA" id="ARBA00004173"/>
    </source>
</evidence>
<sequence length="252" mass="28871">MSVLFRKLINLHSASLLKRCMHLTSIHPSYEGEGKTTVTLLNNNFDYGLMIDNISQHGFILNNGVRIIGPMVIFPKTTLSWNIAASPDMNEESFSLLLNLEPKLDILVIGLDDDYPYNAPFLLNLKDLFKKHDISTEIVSVFKACSTFNFLNAENRYAAAALIPPRITYTEDMLLQRPNQDPKKIPVADRMDKDPLLYNYKQNEVSSQVLVQKQKELEESLRVRSPWRKEDKPYNIPNDQNTTSPLSKKTKK</sequence>
<dbReference type="Gene3D" id="3.40.1230.10">
    <property type="entry name" value="MTH938-like"/>
    <property type="match status" value="1"/>
</dbReference>
<evidence type="ECO:0000313" key="7">
    <source>
        <dbReference type="Proteomes" id="UP000215335"/>
    </source>
</evidence>
<dbReference type="InterPro" id="IPR007523">
    <property type="entry name" value="NDUFAF3/AAMDC"/>
</dbReference>
<comment type="subcellular location">
    <subcellularLocation>
        <location evidence="1">Mitochondrion</location>
    </subcellularLocation>
</comment>
<gene>
    <name evidence="6" type="ORF">TSAR_003264</name>
</gene>
<protein>
    <recommendedName>
        <fullName evidence="2">NADH dehydrogenase [ubiquinone] 1 alpha subcomplex assembly factor 3</fullName>
    </recommendedName>
</protein>
<comment type="similarity">
    <text evidence="4">Belongs to the NDUFAF3 family.</text>
</comment>
<dbReference type="GO" id="GO:0005743">
    <property type="term" value="C:mitochondrial inner membrane"/>
    <property type="evidence" value="ECO:0007669"/>
    <property type="project" value="TreeGrafter"/>
</dbReference>
<dbReference type="Proteomes" id="UP000215335">
    <property type="component" value="Unassembled WGS sequence"/>
</dbReference>
<feature type="compositionally biased region" description="Basic and acidic residues" evidence="5">
    <location>
        <begin position="221"/>
        <end position="233"/>
    </location>
</feature>
<feature type="compositionally biased region" description="Polar residues" evidence="5">
    <location>
        <begin position="237"/>
        <end position="252"/>
    </location>
</feature>
<dbReference type="InterPro" id="IPR036748">
    <property type="entry name" value="MTH938-like_sf"/>
</dbReference>
<keyword evidence="7" id="KW-1185">Reference proteome</keyword>
<dbReference type="OrthoDB" id="20681at2759"/>
<dbReference type="STRING" id="543379.A0A232F1C2"/>
<evidence type="ECO:0000256" key="2">
    <source>
        <dbReference type="ARBA" id="ARBA00021776"/>
    </source>
</evidence>
<accession>A0A232F1C2</accession>
<evidence type="ECO:0000256" key="3">
    <source>
        <dbReference type="ARBA" id="ARBA00023128"/>
    </source>
</evidence>
<evidence type="ECO:0000256" key="4">
    <source>
        <dbReference type="ARBA" id="ARBA00049984"/>
    </source>
</evidence>
<dbReference type="InterPro" id="IPR034095">
    <property type="entry name" value="NDUF3"/>
</dbReference>
<feature type="region of interest" description="Disordered" evidence="5">
    <location>
        <begin position="221"/>
        <end position="252"/>
    </location>
</feature>
<name>A0A232F1C2_9HYME</name>
<comment type="caution">
    <text evidence="6">The sequence shown here is derived from an EMBL/GenBank/DDBJ whole genome shotgun (WGS) entry which is preliminary data.</text>
</comment>
<dbReference type="SUPFAM" id="SSF64076">
    <property type="entry name" value="MTH938-like"/>
    <property type="match status" value="1"/>
</dbReference>
<reference evidence="6 7" key="1">
    <citation type="journal article" date="2017" name="Curr. Biol.">
        <title>The Evolution of Venom by Co-option of Single-Copy Genes.</title>
        <authorList>
            <person name="Martinson E.O."/>
            <person name="Mrinalini"/>
            <person name="Kelkar Y.D."/>
            <person name="Chang C.H."/>
            <person name="Werren J.H."/>
        </authorList>
    </citation>
    <scope>NUCLEOTIDE SEQUENCE [LARGE SCALE GENOMIC DNA]</scope>
    <source>
        <strain evidence="6 7">Alberta</strain>
        <tissue evidence="6">Whole body</tissue>
    </source>
</reference>
<organism evidence="6 7">
    <name type="scientific">Trichomalopsis sarcophagae</name>
    <dbReference type="NCBI Taxonomy" id="543379"/>
    <lineage>
        <taxon>Eukaryota</taxon>
        <taxon>Metazoa</taxon>
        <taxon>Ecdysozoa</taxon>
        <taxon>Arthropoda</taxon>
        <taxon>Hexapoda</taxon>
        <taxon>Insecta</taxon>
        <taxon>Pterygota</taxon>
        <taxon>Neoptera</taxon>
        <taxon>Endopterygota</taxon>
        <taxon>Hymenoptera</taxon>
        <taxon>Apocrita</taxon>
        <taxon>Proctotrupomorpha</taxon>
        <taxon>Chalcidoidea</taxon>
        <taxon>Pteromalidae</taxon>
        <taxon>Pteromalinae</taxon>
        <taxon>Trichomalopsis</taxon>
    </lineage>
</organism>
<dbReference type="EMBL" id="NNAY01001262">
    <property type="protein sequence ID" value="OXU24576.1"/>
    <property type="molecule type" value="Genomic_DNA"/>
</dbReference>
<proteinExistence type="inferred from homology"/>